<proteinExistence type="predicted"/>
<protein>
    <submittedName>
        <fullName evidence="3">Predicted protein</fullName>
    </submittedName>
</protein>
<dbReference type="HOGENOM" id="CLU_551020_0_0_1"/>
<keyword evidence="2" id="KW-0472">Membrane</keyword>
<organism evidence="4">
    <name type="scientific">Leptosphaeria maculans (strain JN3 / isolate v23.1.3 / race Av1-4-5-6-7-8)</name>
    <name type="common">Blackleg fungus</name>
    <name type="synonym">Phoma lingam</name>
    <dbReference type="NCBI Taxonomy" id="985895"/>
    <lineage>
        <taxon>Eukaryota</taxon>
        <taxon>Fungi</taxon>
        <taxon>Dikarya</taxon>
        <taxon>Ascomycota</taxon>
        <taxon>Pezizomycotina</taxon>
        <taxon>Dothideomycetes</taxon>
        <taxon>Pleosporomycetidae</taxon>
        <taxon>Pleosporales</taxon>
        <taxon>Pleosporineae</taxon>
        <taxon>Leptosphaeriaceae</taxon>
        <taxon>Plenodomus</taxon>
        <taxon>Plenodomus lingam/Leptosphaeria maculans species complex</taxon>
    </lineage>
</organism>
<feature type="compositionally biased region" description="Polar residues" evidence="1">
    <location>
        <begin position="356"/>
        <end position="377"/>
    </location>
</feature>
<dbReference type="EMBL" id="FP929138">
    <property type="protein sequence ID" value="CBY00536.1"/>
    <property type="molecule type" value="Genomic_DNA"/>
</dbReference>
<evidence type="ECO:0000256" key="2">
    <source>
        <dbReference type="SAM" id="Phobius"/>
    </source>
</evidence>
<dbReference type="AlphaFoldDB" id="E5AA45"/>
<evidence type="ECO:0000313" key="3">
    <source>
        <dbReference type="EMBL" id="CBY00536.1"/>
    </source>
</evidence>
<feature type="region of interest" description="Disordered" evidence="1">
    <location>
        <begin position="323"/>
        <end position="377"/>
    </location>
</feature>
<dbReference type="VEuPathDB" id="FungiDB:LEMA_P016660.1"/>
<accession>E5AA45</accession>
<keyword evidence="2" id="KW-1133">Transmembrane helix</keyword>
<evidence type="ECO:0000313" key="4">
    <source>
        <dbReference type="Proteomes" id="UP000002668"/>
    </source>
</evidence>
<name>E5AA45_LEPMJ</name>
<sequence>MDSFDMIPLARSRASPRFELQRAPSKIGEWENAYFCNHGAFQAVKRMHMLRTQQGGLLVAEGLFYLVYKPVPSWVAEEAPESRTSSVSSLVERRITISRQPGDNDAAGHPRPCRRVSCVVFVGGWPVKDSFGAMMKQRGLLGGSRVALGTRFQRRSCRSTTQIPSVSMYLARSHSRGAVGNTRCTHSLLCSPQSLFLSSHSLHPIFSSLRPDRVPSVSLPRRLFQSDPPGRGYSNLGPIAAGQFTRFLAALNINVPNWATVDIINNHLRRQLRLHYACTPQPPGPVFRPSCARVPSTSQSISESRSRPMIIAFEENALKTNLDPSPALEIPPYQTRLPPKDFRESQRLYPPRHPGRSQSSTLWTTVNPPSSHSSTTMSVDQVLGGLAKRAGGGHPPEDPTAGLENVNVQHYLGYIWWIIVAIFFLYQVVLYFARYIRTVTCLNNDTQRYFAIPNATYASFKKHWLDAPLFRTRHHREFKLSSAIGIASRQAQASC</sequence>
<feature type="transmembrane region" description="Helical" evidence="2">
    <location>
        <begin position="414"/>
        <end position="433"/>
    </location>
</feature>
<keyword evidence="4" id="KW-1185">Reference proteome</keyword>
<dbReference type="STRING" id="985895.E5AA45"/>
<keyword evidence="2" id="KW-0812">Transmembrane</keyword>
<dbReference type="OrthoDB" id="4494341at2759"/>
<evidence type="ECO:0000256" key="1">
    <source>
        <dbReference type="SAM" id="MobiDB-lite"/>
    </source>
</evidence>
<reference evidence="4" key="1">
    <citation type="journal article" date="2011" name="Nat. Commun.">
        <title>Effector diversification within compartments of the Leptosphaeria maculans genome affected by Repeat-Induced Point mutations.</title>
        <authorList>
            <person name="Rouxel T."/>
            <person name="Grandaubert J."/>
            <person name="Hane J.K."/>
            <person name="Hoede C."/>
            <person name="van de Wouw A.P."/>
            <person name="Couloux A."/>
            <person name="Dominguez V."/>
            <person name="Anthouard V."/>
            <person name="Bally P."/>
            <person name="Bourras S."/>
            <person name="Cozijnsen A.J."/>
            <person name="Ciuffetti L.M."/>
            <person name="Degrave A."/>
            <person name="Dilmaghani A."/>
            <person name="Duret L."/>
            <person name="Fudal I."/>
            <person name="Goodwin S.B."/>
            <person name="Gout L."/>
            <person name="Glaser N."/>
            <person name="Linglin J."/>
            <person name="Kema G.H.J."/>
            <person name="Lapalu N."/>
            <person name="Lawrence C.B."/>
            <person name="May K."/>
            <person name="Meyer M."/>
            <person name="Ollivier B."/>
            <person name="Poulain J."/>
            <person name="Schoch C.L."/>
            <person name="Simon A."/>
            <person name="Spatafora J.W."/>
            <person name="Stachowiak A."/>
            <person name="Turgeon B.G."/>
            <person name="Tyler B.M."/>
            <person name="Vincent D."/>
            <person name="Weissenbach J."/>
            <person name="Amselem J."/>
            <person name="Quesneville H."/>
            <person name="Oliver R.P."/>
            <person name="Wincker P."/>
            <person name="Balesdent M.-H."/>
            <person name="Howlett B.J."/>
        </authorList>
    </citation>
    <scope>NUCLEOTIDE SEQUENCE [LARGE SCALE GENOMIC DNA]</scope>
    <source>
        <strain evidence="4">JN3 / isolate v23.1.3 / race Av1-4-5-6-7-8</strain>
    </source>
</reference>
<dbReference type="eggNOG" id="KOG0039">
    <property type="taxonomic scope" value="Eukaryota"/>
</dbReference>
<gene>
    <name evidence="3" type="ORF">LEMA_P016660.1</name>
</gene>
<dbReference type="InParanoid" id="E5AA45"/>
<dbReference type="Proteomes" id="UP000002668">
    <property type="component" value="Genome"/>
</dbReference>